<dbReference type="KEGG" id="pdh:B9T62_29175"/>
<name>A0A2Z2KCL1_9BACL</name>
<evidence type="ECO:0000313" key="1">
    <source>
        <dbReference type="EMBL" id="ASA24466.1"/>
    </source>
</evidence>
<organism evidence="1 2">
    <name type="scientific">Paenibacillus donghaensis</name>
    <dbReference type="NCBI Taxonomy" id="414771"/>
    <lineage>
        <taxon>Bacteria</taxon>
        <taxon>Bacillati</taxon>
        <taxon>Bacillota</taxon>
        <taxon>Bacilli</taxon>
        <taxon>Bacillales</taxon>
        <taxon>Paenibacillaceae</taxon>
        <taxon>Paenibacillus</taxon>
    </lineage>
</organism>
<proteinExistence type="predicted"/>
<sequence>MPVNANILVTGNVMIRGNVAFDSTMLVLGETTVEDANIQGIIDTDSGGDKKELVLMSKGKVLINRLDTFATTQPIPDEVMDAFFYTDSSGELYGVGSMFYLNGGFFAKEDLTVNAVTGVVNKPGTEDTSGKLTFSAQVQDGLKRFVVDYNNEVYGHQQSSLPRVQSIHVHVGPVQLVN</sequence>
<reference evidence="1 2" key="1">
    <citation type="submission" date="2017-06" db="EMBL/GenBank/DDBJ databases">
        <title>Complete genome sequence of Paenibacillus donghaensis KCTC 13049T isolated from East Sea sediment, South Korea.</title>
        <authorList>
            <person name="Jung B.K."/>
            <person name="Hong S.-J."/>
            <person name="Shin J.-H."/>
        </authorList>
    </citation>
    <scope>NUCLEOTIDE SEQUENCE [LARGE SCALE GENOMIC DNA]</scope>
    <source>
        <strain evidence="1 2">KCTC 13049</strain>
    </source>
</reference>
<dbReference type="Proteomes" id="UP000249890">
    <property type="component" value="Chromosome"/>
</dbReference>
<accession>A0A2Z2KCL1</accession>
<evidence type="ECO:0000313" key="2">
    <source>
        <dbReference type="Proteomes" id="UP000249890"/>
    </source>
</evidence>
<keyword evidence="2" id="KW-1185">Reference proteome</keyword>
<dbReference type="EMBL" id="CP021780">
    <property type="protein sequence ID" value="ASA24466.1"/>
    <property type="molecule type" value="Genomic_DNA"/>
</dbReference>
<gene>
    <name evidence="1" type="ORF">B9T62_29175</name>
</gene>
<dbReference type="AlphaFoldDB" id="A0A2Z2KCL1"/>
<protein>
    <submittedName>
        <fullName evidence="1">Uncharacterized protein</fullName>
    </submittedName>
</protein>